<organism evidence="2 3">
    <name type="scientific">Candidatus Odoribacter faecigallinarum</name>
    <dbReference type="NCBI Taxonomy" id="2838706"/>
    <lineage>
        <taxon>Bacteria</taxon>
        <taxon>Pseudomonadati</taxon>
        <taxon>Bacteroidota</taxon>
        <taxon>Bacteroidia</taxon>
        <taxon>Bacteroidales</taxon>
        <taxon>Odoribacteraceae</taxon>
        <taxon>Odoribacter</taxon>
    </lineage>
</organism>
<evidence type="ECO:0000313" key="3">
    <source>
        <dbReference type="Proteomes" id="UP000824202"/>
    </source>
</evidence>
<dbReference type="EMBL" id="DXFT01000137">
    <property type="protein sequence ID" value="HIX03861.1"/>
    <property type="molecule type" value="Genomic_DNA"/>
</dbReference>
<name>A0A9D1V0H4_9BACT</name>
<reference evidence="2" key="2">
    <citation type="submission" date="2021-04" db="EMBL/GenBank/DDBJ databases">
        <authorList>
            <person name="Gilroy R."/>
        </authorList>
    </citation>
    <scope>NUCLEOTIDE SEQUENCE</scope>
    <source>
        <strain evidence="2">23274</strain>
    </source>
</reference>
<reference evidence="2" key="1">
    <citation type="journal article" date="2021" name="PeerJ">
        <title>Extensive microbial diversity within the chicken gut microbiome revealed by metagenomics and culture.</title>
        <authorList>
            <person name="Gilroy R."/>
            <person name="Ravi A."/>
            <person name="Getino M."/>
            <person name="Pursley I."/>
            <person name="Horton D.L."/>
            <person name="Alikhan N.F."/>
            <person name="Baker D."/>
            <person name="Gharbi K."/>
            <person name="Hall N."/>
            <person name="Watson M."/>
            <person name="Adriaenssens E.M."/>
            <person name="Foster-Nyarko E."/>
            <person name="Jarju S."/>
            <person name="Secka A."/>
            <person name="Antonio M."/>
            <person name="Oren A."/>
            <person name="Chaudhuri R.R."/>
            <person name="La Ragione R."/>
            <person name="Hildebrand F."/>
            <person name="Pallen M.J."/>
        </authorList>
    </citation>
    <scope>NUCLEOTIDE SEQUENCE</scope>
    <source>
        <strain evidence="2">23274</strain>
    </source>
</reference>
<evidence type="ECO:0000256" key="1">
    <source>
        <dbReference type="SAM" id="SignalP"/>
    </source>
</evidence>
<dbReference type="Proteomes" id="UP000824202">
    <property type="component" value="Unassembled WGS sequence"/>
</dbReference>
<accession>A0A9D1V0H4</accession>
<proteinExistence type="predicted"/>
<dbReference type="AlphaFoldDB" id="A0A9D1V0H4"/>
<keyword evidence="1" id="KW-0732">Signal</keyword>
<evidence type="ECO:0000313" key="2">
    <source>
        <dbReference type="EMBL" id="HIX03861.1"/>
    </source>
</evidence>
<sequence length="290" mass="32578">MGCRLLFSVCFILGMSLVAVAQKTERVTATYTYYAPEHVSIEEARRVALQRAQLQAIADAFGTIVTQTNATTVKNENGKSDVSLLSLGASEVKGEWLRTDGEPEYEIAYEDGMLAVTVRVKGVIREIVNAAVDFQARVLCNGTEDRFEQDRFRNGDDLYLSFQSPVDGYLTVYLLDAEGTAYCLLPYRGDTGGRVAVKGNRRYVFFSVDDVPAGEQGMVDEYVMTCGNGKELNQIYVIFSPQLFTKAVDYAGEGVQPRELPYEEFQQWLFNCRKQDREMRVEVKHIVISD</sequence>
<protein>
    <submittedName>
        <fullName evidence="2">DUF4384 domain-containing protein</fullName>
    </submittedName>
</protein>
<gene>
    <name evidence="2" type="ORF">H9863_07075</name>
</gene>
<feature type="signal peptide" evidence="1">
    <location>
        <begin position="1"/>
        <end position="21"/>
    </location>
</feature>
<feature type="chain" id="PRO_5039084977" evidence="1">
    <location>
        <begin position="22"/>
        <end position="290"/>
    </location>
</feature>
<comment type="caution">
    <text evidence="2">The sequence shown here is derived from an EMBL/GenBank/DDBJ whole genome shotgun (WGS) entry which is preliminary data.</text>
</comment>